<evidence type="ECO:0000313" key="2">
    <source>
        <dbReference type="EMBL" id="MPC40778.1"/>
    </source>
</evidence>
<sequence length="59" mass="6196">MWSGLMTKQAGSKDREGEDYESHTGELSPSSSAFALTVSPMPSKDDGSARSLESSAENG</sequence>
<dbReference type="Proteomes" id="UP000324222">
    <property type="component" value="Unassembled WGS sequence"/>
</dbReference>
<keyword evidence="3" id="KW-1185">Reference proteome</keyword>
<dbReference type="EMBL" id="VSRR010004808">
    <property type="protein sequence ID" value="MPC40778.1"/>
    <property type="molecule type" value="Genomic_DNA"/>
</dbReference>
<gene>
    <name evidence="2" type="ORF">E2C01_034346</name>
</gene>
<reference evidence="2 3" key="1">
    <citation type="submission" date="2019-05" db="EMBL/GenBank/DDBJ databases">
        <title>Another draft genome of Portunus trituberculatus and its Hox gene families provides insights of decapod evolution.</title>
        <authorList>
            <person name="Jeong J.-H."/>
            <person name="Song I."/>
            <person name="Kim S."/>
            <person name="Choi T."/>
            <person name="Kim D."/>
            <person name="Ryu S."/>
            <person name="Kim W."/>
        </authorList>
    </citation>
    <scope>NUCLEOTIDE SEQUENCE [LARGE SCALE GENOMIC DNA]</scope>
    <source>
        <tissue evidence="2">Muscle</tissue>
    </source>
</reference>
<protein>
    <submittedName>
        <fullName evidence="2">Uncharacterized protein</fullName>
    </submittedName>
</protein>
<feature type="compositionally biased region" description="Basic and acidic residues" evidence="1">
    <location>
        <begin position="11"/>
        <end position="24"/>
    </location>
</feature>
<accession>A0A5B7F6R3</accession>
<proteinExistence type="predicted"/>
<evidence type="ECO:0000256" key="1">
    <source>
        <dbReference type="SAM" id="MobiDB-lite"/>
    </source>
</evidence>
<organism evidence="2 3">
    <name type="scientific">Portunus trituberculatus</name>
    <name type="common">Swimming crab</name>
    <name type="synonym">Neptunus trituberculatus</name>
    <dbReference type="NCBI Taxonomy" id="210409"/>
    <lineage>
        <taxon>Eukaryota</taxon>
        <taxon>Metazoa</taxon>
        <taxon>Ecdysozoa</taxon>
        <taxon>Arthropoda</taxon>
        <taxon>Crustacea</taxon>
        <taxon>Multicrustacea</taxon>
        <taxon>Malacostraca</taxon>
        <taxon>Eumalacostraca</taxon>
        <taxon>Eucarida</taxon>
        <taxon>Decapoda</taxon>
        <taxon>Pleocyemata</taxon>
        <taxon>Brachyura</taxon>
        <taxon>Eubrachyura</taxon>
        <taxon>Portunoidea</taxon>
        <taxon>Portunidae</taxon>
        <taxon>Portuninae</taxon>
        <taxon>Portunus</taxon>
    </lineage>
</organism>
<feature type="compositionally biased region" description="Polar residues" evidence="1">
    <location>
        <begin position="25"/>
        <end position="34"/>
    </location>
</feature>
<evidence type="ECO:0000313" key="3">
    <source>
        <dbReference type="Proteomes" id="UP000324222"/>
    </source>
</evidence>
<feature type="region of interest" description="Disordered" evidence="1">
    <location>
        <begin position="1"/>
        <end position="59"/>
    </location>
</feature>
<name>A0A5B7F6R3_PORTR</name>
<comment type="caution">
    <text evidence="2">The sequence shown here is derived from an EMBL/GenBank/DDBJ whole genome shotgun (WGS) entry which is preliminary data.</text>
</comment>
<dbReference type="AlphaFoldDB" id="A0A5B7F6R3"/>